<sequence>MEKVTALAPIGAARRQERQTFFNGALHWVTVRRLSDKELINFIMVLDLGDEVFHEIALPKLSEEDDYLAQGSLSAYGNSLALFLEIKHGLNIWVMKEYGVESSWTKVCTYAVPGFGYYAAPPRGLAFRRSGEVILEELKEQLISCDLESQKSKDLGITGYGYTFADSYVESLVLLDKPNRAVTY</sequence>
<evidence type="ECO:0000313" key="2">
    <source>
        <dbReference type="EMBL" id="SPC98537.1"/>
    </source>
</evidence>
<dbReference type="EMBL" id="OIVN01002526">
    <property type="protein sequence ID" value="SPD04365.1"/>
    <property type="molecule type" value="Genomic_DNA"/>
</dbReference>
<dbReference type="InterPro" id="IPR006527">
    <property type="entry name" value="F-box-assoc_dom_typ1"/>
</dbReference>
<reference evidence="3" key="1">
    <citation type="submission" date="2018-02" db="EMBL/GenBank/DDBJ databases">
        <authorList>
            <person name="Cohen D.B."/>
            <person name="Kent A.D."/>
        </authorList>
    </citation>
    <scope>NUCLEOTIDE SEQUENCE</scope>
</reference>
<evidence type="ECO:0000259" key="1">
    <source>
        <dbReference type="Pfam" id="PF07734"/>
    </source>
</evidence>
<dbReference type="Pfam" id="PF07734">
    <property type="entry name" value="FBA_1"/>
    <property type="match status" value="1"/>
</dbReference>
<protein>
    <recommendedName>
        <fullName evidence="1">F-box associated beta-propeller type 1 domain-containing protein</fullName>
    </recommendedName>
</protein>
<accession>A0A2N9GXM2</accession>
<evidence type="ECO:0000313" key="3">
    <source>
        <dbReference type="EMBL" id="SPD04365.1"/>
    </source>
</evidence>
<dbReference type="AlphaFoldDB" id="A0A2N9GXM2"/>
<feature type="domain" description="F-box associated beta-propeller type 1" evidence="1">
    <location>
        <begin position="19"/>
        <end position="152"/>
    </location>
</feature>
<proteinExistence type="predicted"/>
<organism evidence="3">
    <name type="scientific">Fagus sylvatica</name>
    <name type="common">Beechnut</name>
    <dbReference type="NCBI Taxonomy" id="28930"/>
    <lineage>
        <taxon>Eukaryota</taxon>
        <taxon>Viridiplantae</taxon>
        <taxon>Streptophyta</taxon>
        <taxon>Embryophyta</taxon>
        <taxon>Tracheophyta</taxon>
        <taxon>Spermatophyta</taxon>
        <taxon>Magnoliopsida</taxon>
        <taxon>eudicotyledons</taxon>
        <taxon>Gunneridae</taxon>
        <taxon>Pentapetalae</taxon>
        <taxon>rosids</taxon>
        <taxon>fabids</taxon>
        <taxon>Fagales</taxon>
        <taxon>Fagaceae</taxon>
        <taxon>Fagus</taxon>
    </lineage>
</organism>
<dbReference type="InterPro" id="IPR017451">
    <property type="entry name" value="F-box-assoc_interact_dom"/>
</dbReference>
<gene>
    <name evidence="2" type="ORF">FSB_LOCUS26419</name>
    <name evidence="3" type="ORF">FSB_LOCUS32247</name>
</gene>
<name>A0A2N9GXM2_FAGSY</name>
<dbReference type="NCBIfam" id="TIGR01640">
    <property type="entry name" value="F_box_assoc_1"/>
    <property type="match status" value="1"/>
</dbReference>
<dbReference type="EMBL" id="OIVN01001880">
    <property type="protein sequence ID" value="SPC98537.1"/>
    <property type="molecule type" value="Genomic_DNA"/>
</dbReference>